<organism evidence="1 2">
    <name type="scientific">Romanomermis culicivorax</name>
    <name type="common">Nematode worm</name>
    <dbReference type="NCBI Taxonomy" id="13658"/>
    <lineage>
        <taxon>Eukaryota</taxon>
        <taxon>Metazoa</taxon>
        <taxon>Ecdysozoa</taxon>
        <taxon>Nematoda</taxon>
        <taxon>Enoplea</taxon>
        <taxon>Dorylaimia</taxon>
        <taxon>Mermithida</taxon>
        <taxon>Mermithoidea</taxon>
        <taxon>Mermithidae</taxon>
        <taxon>Romanomermis</taxon>
    </lineage>
</organism>
<keyword evidence="1" id="KW-1185">Reference proteome</keyword>
<evidence type="ECO:0000313" key="2">
    <source>
        <dbReference type="WBParaSite" id="nRc.2.0.1.t15234-RA"/>
    </source>
</evidence>
<accession>A0A915IMY4</accession>
<proteinExistence type="predicted"/>
<dbReference type="AlphaFoldDB" id="A0A915IMY4"/>
<sequence>MYKLIKILEKGTLLDYEDDKNDQYKSYTLHSSNEEEEIYEPVQISGEGHLCFMQPVGSEQIEKYLKQMTRVLMMPILV</sequence>
<reference evidence="2" key="1">
    <citation type="submission" date="2022-11" db="UniProtKB">
        <authorList>
            <consortium name="WormBaseParasite"/>
        </authorList>
    </citation>
    <scope>IDENTIFICATION</scope>
</reference>
<name>A0A915IMY4_ROMCU</name>
<dbReference type="Proteomes" id="UP000887565">
    <property type="component" value="Unplaced"/>
</dbReference>
<dbReference type="WBParaSite" id="nRc.2.0.1.t15234-RA">
    <property type="protein sequence ID" value="nRc.2.0.1.t15234-RA"/>
    <property type="gene ID" value="nRc.2.0.1.g15234"/>
</dbReference>
<protein>
    <submittedName>
        <fullName evidence="2">Uncharacterized protein</fullName>
    </submittedName>
</protein>
<evidence type="ECO:0000313" key="1">
    <source>
        <dbReference type="Proteomes" id="UP000887565"/>
    </source>
</evidence>